<accession>A0A667WKI2</accession>
<reference evidence="1" key="2">
    <citation type="submission" date="2025-08" db="UniProtKB">
        <authorList>
            <consortium name="Ensembl"/>
        </authorList>
    </citation>
    <scope>IDENTIFICATION</scope>
</reference>
<keyword evidence="2" id="KW-1185">Reference proteome</keyword>
<dbReference type="InParanoid" id="A0A667WKI2"/>
<protein>
    <submittedName>
        <fullName evidence="1">Uncharacterized protein</fullName>
    </submittedName>
</protein>
<organism evidence="1 2">
    <name type="scientific">Myripristis murdjan</name>
    <name type="common">pinecone soldierfish</name>
    <dbReference type="NCBI Taxonomy" id="586833"/>
    <lineage>
        <taxon>Eukaryota</taxon>
        <taxon>Metazoa</taxon>
        <taxon>Chordata</taxon>
        <taxon>Craniata</taxon>
        <taxon>Vertebrata</taxon>
        <taxon>Euteleostomi</taxon>
        <taxon>Actinopterygii</taxon>
        <taxon>Neopterygii</taxon>
        <taxon>Teleostei</taxon>
        <taxon>Neoteleostei</taxon>
        <taxon>Acanthomorphata</taxon>
        <taxon>Holocentriformes</taxon>
        <taxon>Holocentridae</taxon>
        <taxon>Myripristis</taxon>
    </lineage>
</organism>
<dbReference type="AlphaFoldDB" id="A0A667WKI2"/>
<evidence type="ECO:0000313" key="1">
    <source>
        <dbReference type="Ensembl" id="ENSMMDP00005002133.1"/>
    </source>
</evidence>
<name>A0A667WKI2_9TELE</name>
<sequence>EKTSSETWQQDYSDLEVCLYVSKTVVKGKQCVCVCVRVCLKEGTEEKCSEVWWNPGLKRIDVEEHAALDKLTCGYHQKLQGKPWSHEMKVHEMLKRCWDAEQSSCRGGSLTPPYLTSRPVLCSSEA</sequence>
<reference evidence="1" key="3">
    <citation type="submission" date="2025-09" db="UniProtKB">
        <authorList>
            <consortium name="Ensembl"/>
        </authorList>
    </citation>
    <scope>IDENTIFICATION</scope>
</reference>
<dbReference type="Proteomes" id="UP000472263">
    <property type="component" value="Chromosome 12"/>
</dbReference>
<proteinExistence type="predicted"/>
<dbReference type="Ensembl" id="ENSMMDT00005002167.1">
    <property type="protein sequence ID" value="ENSMMDP00005002133.1"/>
    <property type="gene ID" value="ENSMMDG00005001143.1"/>
</dbReference>
<evidence type="ECO:0000313" key="2">
    <source>
        <dbReference type="Proteomes" id="UP000472263"/>
    </source>
</evidence>
<reference evidence="1" key="1">
    <citation type="submission" date="2019-06" db="EMBL/GenBank/DDBJ databases">
        <authorList>
            <consortium name="Wellcome Sanger Institute Data Sharing"/>
        </authorList>
    </citation>
    <scope>NUCLEOTIDE SEQUENCE [LARGE SCALE GENOMIC DNA]</scope>
</reference>